<dbReference type="GO" id="GO:0043138">
    <property type="term" value="F:3'-5' DNA helicase activity"/>
    <property type="evidence" value="ECO:0007669"/>
    <property type="project" value="UniProtKB-EC"/>
</dbReference>
<dbReference type="GO" id="GO:0006310">
    <property type="term" value="P:DNA recombination"/>
    <property type="evidence" value="ECO:0007669"/>
    <property type="project" value="InterPro"/>
</dbReference>
<dbReference type="Pfam" id="PF00271">
    <property type="entry name" value="Helicase_C"/>
    <property type="match status" value="1"/>
</dbReference>
<comment type="catalytic activity">
    <reaction evidence="12">
        <text>Couples ATP hydrolysis with the unwinding of duplex DNA by translocating in the 3'-5' direction.</text>
        <dbReference type="EC" id="5.6.2.4"/>
    </reaction>
</comment>
<reference evidence="15" key="1">
    <citation type="submission" date="2022-08" db="EMBL/GenBank/DDBJ databases">
        <title>The genomic sequence of strain Paenibacillus sp. SCIV0701.</title>
        <authorList>
            <person name="Zhao H."/>
        </authorList>
    </citation>
    <scope>NUCLEOTIDE SEQUENCE</scope>
    <source>
        <strain evidence="15">SCIV0701</strain>
    </source>
</reference>
<evidence type="ECO:0000256" key="6">
    <source>
        <dbReference type="ARBA" id="ARBA00022806"/>
    </source>
</evidence>
<comment type="similarity">
    <text evidence="12">Belongs to the helicase family. PriA subfamily.</text>
</comment>
<evidence type="ECO:0000256" key="10">
    <source>
        <dbReference type="ARBA" id="ARBA00023235"/>
    </source>
</evidence>
<dbReference type="GO" id="GO:0006270">
    <property type="term" value="P:DNA replication initiation"/>
    <property type="evidence" value="ECO:0007669"/>
    <property type="project" value="TreeGrafter"/>
</dbReference>
<keyword evidence="1 12" id="KW-0639">Primosome</keyword>
<dbReference type="GO" id="GO:0008270">
    <property type="term" value="F:zinc ion binding"/>
    <property type="evidence" value="ECO:0007669"/>
    <property type="project" value="UniProtKB-UniRule"/>
</dbReference>
<dbReference type="CDD" id="cd17929">
    <property type="entry name" value="DEXHc_priA"/>
    <property type="match status" value="1"/>
</dbReference>
<dbReference type="AlphaFoldDB" id="A0A9X2MR79"/>
<dbReference type="Gene3D" id="3.40.50.300">
    <property type="entry name" value="P-loop containing nucleotide triphosphate hydrolases"/>
    <property type="match status" value="2"/>
</dbReference>
<comment type="cofactor">
    <cofactor evidence="12">
        <name>Zn(2+)</name>
        <dbReference type="ChEBI" id="CHEBI:29105"/>
    </cofactor>
    <text evidence="12">Binds 2 zinc ions per subunit.</text>
</comment>
<dbReference type="GO" id="GO:0006302">
    <property type="term" value="P:double-strand break repair"/>
    <property type="evidence" value="ECO:0007669"/>
    <property type="project" value="InterPro"/>
</dbReference>
<feature type="domain" description="Helicase ATP-binding" evidence="13">
    <location>
        <begin position="285"/>
        <end position="451"/>
    </location>
</feature>
<keyword evidence="16" id="KW-1185">Reference proteome</keyword>
<evidence type="ECO:0000256" key="11">
    <source>
        <dbReference type="ARBA" id="ARBA00048988"/>
    </source>
</evidence>
<dbReference type="PANTHER" id="PTHR30580">
    <property type="entry name" value="PRIMOSOMAL PROTEIN N"/>
    <property type="match status" value="1"/>
</dbReference>
<evidence type="ECO:0000256" key="4">
    <source>
        <dbReference type="ARBA" id="ARBA00022741"/>
    </source>
</evidence>
<evidence type="ECO:0000313" key="16">
    <source>
        <dbReference type="Proteomes" id="UP001141950"/>
    </source>
</evidence>
<dbReference type="HAMAP" id="MF_00983">
    <property type="entry name" value="PriA"/>
    <property type="match status" value="1"/>
</dbReference>
<protein>
    <recommendedName>
        <fullName evidence="12">Replication restart protein PriA</fullName>
    </recommendedName>
    <alternativeName>
        <fullName evidence="12">ATP-dependent DNA helicase PriA</fullName>
        <ecNumber evidence="12">5.6.2.4</ecNumber>
    </alternativeName>
    <alternativeName>
        <fullName evidence="12">DNA 3'-5' helicase PriA</fullName>
    </alternativeName>
</protein>
<comment type="subunit">
    <text evidence="12">Component of the replication restart primosome.</text>
</comment>
<feature type="binding site" evidence="12">
    <location>
        <position position="530"/>
    </location>
    <ligand>
        <name>Zn(2+)</name>
        <dbReference type="ChEBI" id="CHEBI:29105"/>
        <label>2</label>
    </ligand>
</feature>
<sequence>MIAKVIVDVPSRQTDRPFDYEVPESMSGWLEVGSRVGVPFGGRVLQGFVIGIADSASVDRTRLKMVAELLDPVPPLLPDMIELSQWMSEKYCCSWTQALQAMIPAALKGKEERQIALGDEDAADQLPSEIAEWIRGAGGLVKLEALIARYPEHLRTVKHALRSGALAQQSSIKDRLSVKKVLTVFLPDAAPTLEQALEQVPARAAKQRDALMMMYERAEATPLQELAQQSGASSASIKALADKELLVIREVERDRDPYKDRDFARTRPLPLMDGQREVFSRIIEAMAEEQGRTMLLHGVTGSGKTEVYLQSIQYCLDQEKQAIVLVPEISLTPQMVERFKGRFGDAVAVLHSRLSSGERFDEWRKIRSKKAQVAIGARSAIFAPFERIGLIIIDEEHESSYKQEESPKYHARDVAVRRAKQHGAAVVLGSATPSLESFAAASRSAAQAAAGGPSALLPMPERVGGRPMPEVEVVDMREELRAGNRSMFSRKLHSALLERLERGEQSVLLLNRRGYSTFVMCRSCGHTATCPHCDISLTFHQKSRVLRCHYCGHAEGAPATCPSCESEHIRYFGTGTQRVEEELAKLYPGIRVIRMDVDTTSEKHAHERLLKRFGDREADVLLGTQMVAKGLDFPYVTLVGVIAADTSLHLPDFRAAEKTFQLLTQVAGRAGRHELEGEVVIQTYTPEHYAIETARHHDYAAFVAEELRHRSMMGYPPYCRLVLVTMSHEQLPLLASVGEQFAGELRELARHEGLLVPLTSGMPRAVEVLGPVASPIARMKDRYRFQCVIKYRGSIDASALVRRALRPFTEGPQQKGILFSVDVDPQVIL</sequence>
<dbReference type="Pfam" id="PF18074">
    <property type="entry name" value="PriA_C"/>
    <property type="match status" value="1"/>
</dbReference>
<evidence type="ECO:0000256" key="3">
    <source>
        <dbReference type="ARBA" id="ARBA00022723"/>
    </source>
</evidence>
<dbReference type="Gene3D" id="3.40.1440.60">
    <property type="entry name" value="PriA, 3(prime) DNA-binding domain"/>
    <property type="match status" value="1"/>
</dbReference>
<dbReference type="SMART" id="SM00487">
    <property type="entry name" value="DEXDc"/>
    <property type="match status" value="1"/>
</dbReference>
<dbReference type="NCBIfam" id="NF004066">
    <property type="entry name" value="PRK05580.1-3"/>
    <property type="match status" value="1"/>
</dbReference>
<feature type="binding site" evidence="12">
    <location>
        <position position="524"/>
    </location>
    <ligand>
        <name>Zn(2+)</name>
        <dbReference type="ChEBI" id="CHEBI:29105"/>
        <label>1</label>
    </ligand>
</feature>
<dbReference type="InterPro" id="IPR027417">
    <property type="entry name" value="P-loop_NTPase"/>
</dbReference>
<dbReference type="PANTHER" id="PTHR30580:SF0">
    <property type="entry name" value="PRIMOSOMAL PROTEIN N"/>
    <property type="match status" value="1"/>
</dbReference>
<keyword evidence="3 12" id="KW-0479">Metal-binding</keyword>
<evidence type="ECO:0000256" key="9">
    <source>
        <dbReference type="ARBA" id="ARBA00023125"/>
    </source>
</evidence>
<keyword evidence="9 12" id="KW-0238">DNA-binding</keyword>
<feature type="binding site" evidence="12">
    <location>
        <position position="533"/>
    </location>
    <ligand>
        <name>Zn(2+)</name>
        <dbReference type="ChEBI" id="CHEBI:29105"/>
        <label>2</label>
    </ligand>
</feature>
<evidence type="ECO:0000259" key="14">
    <source>
        <dbReference type="PROSITE" id="PS51194"/>
    </source>
</evidence>
<dbReference type="GO" id="GO:0005524">
    <property type="term" value="F:ATP binding"/>
    <property type="evidence" value="ECO:0007669"/>
    <property type="project" value="UniProtKB-UniRule"/>
</dbReference>
<name>A0A9X2MR79_9BACL</name>
<proteinExistence type="inferred from homology"/>
<dbReference type="CDD" id="cd18804">
    <property type="entry name" value="SF2_C_priA"/>
    <property type="match status" value="1"/>
</dbReference>
<feature type="binding site" evidence="12">
    <location>
        <position position="561"/>
    </location>
    <ligand>
        <name>Zn(2+)</name>
        <dbReference type="ChEBI" id="CHEBI:29105"/>
        <label>1</label>
    </ligand>
</feature>
<dbReference type="GO" id="GO:0016787">
    <property type="term" value="F:hydrolase activity"/>
    <property type="evidence" value="ECO:0007669"/>
    <property type="project" value="UniProtKB-KW"/>
</dbReference>
<dbReference type="InterPro" id="IPR042115">
    <property type="entry name" value="PriA_3primeBD_sf"/>
</dbReference>
<evidence type="ECO:0000313" key="15">
    <source>
        <dbReference type="EMBL" id="MCR2804915.1"/>
    </source>
</evidence>
<dbReference type="NCBIfam" id="TIGR00595">
    <property type="entry name" value="priA"/>
    <property type="match status" value="1"/>
</dbReference>
<dbReference type="FunFam" id="3.40.50.300:FF:000489">
    <property type="entry name" value="Primosome assembly protein PriA"/>
    <property type="match status" value="1"/>
</dbReference>
<keyword evidence="10 12" id="KW-0413">Isomerase</keyword>
<dbReference type="InterPro" id="IPR005259">
    <property type="entry name" value="PriA"/>
</dbReference>
<dbReference type="EC" id="5.6.2.4" evidence="12"/>
<dbReference type="Proteomes" id="UP001141950">
    <property type="component" value="Unassembled WGS sequence"/>
</dbReference>
<dbReference type="Pfam" id="PF18319">
    <property type="entry name" value="Zn_ribbon_PriA"/>
    <property type="match status" value="1"/>
</dbReference>
<feature type="binding site" evidence="12">
    <location>
        <position position="521"/>
    </location>
    <ligand>
        <name>Zn(2+)</name>
        <dbReference type="ChEBI" id="CHEBI:29105"/>
        <label>1</label>
    </ligand>
</feature>
<dbReference type="GO" id="GO:0006269">
    <property type="term" value="P:DNA replication, synthesis of primer"/>
    <property type="evidence" value="ECO:0007669"/>
    <property type="project" value="UniProtKB-KW"/>
</dbReference>
<dbReference type="FunFam" id="3.40.1440.60:FF:000001">
    <property type="entry name" value="Primosomal protein N"/>
    <property type="match status" value="1"/>
</dbReference>
<dbReference type="InterPro" id="IPR040498">
    <property type="entry name" value="PriA_CRR"/>
</dbReference>
<comment type="function">
    <text evidence="12">Initiates the restart of stalled replication forks, which reloads the replicative helicase on sites other than the origin of replication. Recognizes and binds to abandoned replication forks and remodels them to uncover a helicase loading site. Promotes assembly of the primosome at these replication forks.</text>
</comment>
<evidence type="ECO:0000256" key="8">
    <source>
        <dbReference type="ARBA" id="ARBA00022840"/>
    </source>
</evidence>
<evidence type="ECO:0000259" key="13">
    <source>
        <dbReference type="PROSITE" id="PS51192"/>
    </source>
</evidence>
<feature type="domain" description="Helicase C-terminal" evidence="14">
    <location>
        <begin position="556"/>
        <end position="723"/>
    </location>
</feature>
<dbReference type="InterPro" id="IPR014001">
    <property type="entry name" value="Helicase_ATP-bd"/>
</dbReference>
<dbReference type="InterPro" id="IPR011545">
    <property type="entry name" value="DEAD/DEAH_box_helicase_dom"/>
</dbReference>
<dbReference type="InterPro" id="IPR041236">
    <property type="entry name" value="PriA_C"/>
</dbReference>
<dbReference type="InterPro" id="IPR041222">
    <property type="entry name" value="PriA_3primeBD"/>
</dbReference>
<keyword evidence="8 12" id="KW-0067">ATP-binding</keyword>
<gene>
    <name evidence="12 15" type="primary">priA</name>
    <name evidence="15" type="ORF">NQZ67_13600</name>
</gene>
<dbReference type="Pfam" id="PF00270">
    <property type="entry name" value="DEAD"/>
    <property type="match status" value="1"/>
</dbReference>
<dbReference type="SMART" id="SM00490">
    <property type="entry name" value="HELICc"/>
    <property type="match status" value="1"/>
</dbReference>
<feature type="binding site" evidence="12">
    <location>
        <position position="551"/>
    </location>
    <ligand>
        <name>Zn(2+)</name>
        <dbReference type="ChEBI" id="CHEBI:29105"/>
        <label>2</label>
    </ligand>
</feature>
<feature type="binding site" evidence="12">
    <location>
        <position position="564"/>
    </location>
    <ligand>
        <name>Zn(2+)</name>
        <dbReference type="ChEBI" id="CHEBI:29105"/>
        <label>1</label>
    </ligand>
</feature>
<dbReference type="RefSeq" id="WP_257446504.1">
    <property type="nucleotide sequence ID" value="NZ_JANIPJ010000009.1"/>
</dbReference>
<keyword evidence="6 12" id="KW-0347">Helicase</keyword>
<evidence type="ECO:0000256" key="7">
    <source>
        <dbReference type="ARBA" id="ARBA00022833"/>
    </source>
</evidence>
<dbReference type="PROSITE" id="PS51194">
    <property type="entry name" value="HELICASE_CTER"/>
    <property type="match status" value="1"/>
</dbReference>
<evidence type="ECO:0000256" key="2">
    <source>
        <dbReference type="ARBA" id="ARBA00022705"/>
    </source>
</evidence>
<keyword evidence="5 12" id="KW-0378">Hydrolase</keyword>
<dbReference type="GO" id="GO:0003677">
    <property type="term" value="F:DNA binding"/>
    <property type="evidence" value="ECO:0007669"/>
    <property type="project" value="UniProtKB-UniRule"/>
</dbReference>
<comment type="caution">
    <text evidence="15">The sequence shown here is derived from an EMBL/GenBank/DDBJ whole genome shotgun (WGS) entry which is preliminary data.</text>
</comment>
<keyword evidence="4 12" id="KW-0547">Nucleotide-binding</keyword>
<keyword evidence="2 12" id="KW-0235">DNA replication</keyword>
<organism evidence="15 16">
    <name type="scientific">Paenibacillus soyae</name>
    <dbReference type="NCBI Taxonomy" id="2969249"/>
    <lineage>
        <taxon>Bacteria</taxon>
        <taxon>Bacillati</taxon>
        <taxon>Bacillota</taxon>
        <taxon>Bacilli</taxon>
        <taxon>Bacillales</taxon>
        <taxon>Paenibacillaceae</taxon>
        <taxon>Paenibacillus</taxon>
    </lineage>
</organism>
<evidence type="ECO:0000256" key="1">
    <source>
        <dbReference type="ARBA" id="ARBA00022515"/>
    </source>
</evidence>
<feature type="binding site" evidence="12">
    <location>
        <position position="548"/>
    </location>
    <ligand>
        <name>Zn(2+)</name>
        <dbReference type="ChEBI" id="CHEBI:29105"/>
        <label>2</label>
    </ligand>
</feature>
<dbReference type="GO" id="GO:1990077">
    <property type="term" value="C:primosome complex"/>
    <property type="evidence" value="ECO:0007669"/>
    <property type="project" value="UniProtKB-UniRule"/>
</dbReference>
<evidence type="ECO:0000256" key="12">
    <source>
        <dbReference type="HAMAP-Rule" id="MF_00983"/>
    </source>
</evidence>
<dbReference type="PROSITE" id="PS51192">
    <property type="entry name" value="HELICASE_ATP_BIND_1"/>
    <property type="match status" value="1"/>
</dbReference>
<accession>A0A9X2MR79</accession>
<comment type="catalytic activity">
    <reaction evidence="11 12">
        <text>ATP + H2O = ADP + phosphate + H(+)</text>
        <dbReference type="Rhea" id="RHEA:13065"/>
        <dbReference type="ChEBI" id="CHEBI:15377"/>
        <dbReference type="ChEBI" id="CHEBI:15378"/>
        <dbReference type="ChEBI" id="CHEBI:30616"/>
        <dbReference type="ChEBI" id="CHEBI:43474"/>
        <dbReference type="ChEBI" id="CHEBI:456216"/>
        <dbReference type="EC" id="5.6.2.4"/>
    </reaction>
</comment>
<dbReference type="SUPFAM" id="SSF52540">
    <property type="entry name" value="P-loop containing nucleoside triphosphate hydrolases"/>
    <property type="match status" value="2"/>
</dbReference>
<evidence type="ECO:0000256" key="5">
    <source>
        <dbReference type="ARBA" id="ARBA00022801"/>
    </source>
</evidence>
<dbReference type="EMBL" id="JANIPJ010000009">
    <property type="protein sequence ID" value="MCR2804915.1"/>
    <property type="molecule type" value="Genomic_DNA"/>
</dbReference>
<dbReference type="InterPro" id="IPR001650">
    <property type="entry name" value="Helicase_C-like"/>
</dbReference>
<dbReference type="Pfam" id="PF17764">
    <property type="entry name" value="PriA_3primeBD"/>
    <property type="match status" value="1"/>
</dbReference>
<keyword evidence="7 12" id="KW-0862">Zinc</keyword>